<dbReference type="GO" id="GO:0003677">
    <property type="term" value="F:DNA binding"/>
    <property type="evidence" value="ECO:0007669"/>
    <property type="project" value="InterPro"/>
</dbReference>
<protein>
    <submittedName>
        <fullName evidence="2">Transcriptional regulator</fullName>
    </submittedName>
</protein>
<keyword evidence="3" id="KW-1185">Reference proteome</keyword>
<organism evidence="2 3">
    <name type="scientific">Polyangium fumosum</name>
    <dbReference type="NCBI Taxonomy" id="889272"/>
    <lineage>
        <taxon>Bacteria</taxon>
        <taxon>Pseudomonadati</taxon>
        <taxon>Myxococcota</taxon>
        <taxon>Polyangia</taxon>
        <taxon>Polyangiales</taxon>
        <taxon>Polyangiaceae</taxon>
        <taxon>Polyangium</taxon>
    </lineage>
</organism>
<comment type="caution">
    <text evidence="2">The sequence shown here is derived from an EMBL/GenBank/DDBJ whole genome shotgun (WGS) entry which is preliminary data.</text>
</comment>
<dbReference type="NCBIfam" id="TIGR03001">
    <property type="entry name" value="Sig-70_gmx1"/>
    <property type="match status" value="1"/>
</dbReference>
<dbReference type="InterPro" id="IPR036388">
    <property type="entry name" value="WH-like_DNA-bd_sf"/>
</dbReference>
<dbReference type="GO" id="GO:0006352">
    <property type="term" value="P:DNA-templated transcription initiation"/>
    <property type="evidence" value="ECO:0007669"/>
    <property type="project" value="InterPro"/>
</dbReference>
<dbReference type="EMBL" id="SSMQ01000056">
    <property type="protein sequence ID" value="TKC99494.1"/>
    <property type="molecule type" value="Genomic_DNA"/>
</dbReference>
<dbReference type="SUPFAM" id="SSF88659">
    <property type="entry name" value="Sigma3 and sigma4 domains of RNA polymerase sigma factors"/>
    <property type="match status" value="1"/>
</dbReference>
<reference evidence="2 3" key="1">
    <citation type="submission" date="2019-04" db="EMBL/GenBank/DDBJ databases">
        <authorList>
            <person name="Li Y."/>
            <person name="Wang J."/>
        </authorList>
    </citation>
    <scope>NUCLEOTIDE SEQUENCE [LARGE SCALE GENOMIC DNA]</scope>
    <source>
        <strain evidence="2 3">DSM 14668</strain>
    </source>
</reference>
<dbReference type="InterPro" id="IPR011745">
    <property type="entry name" value="RNA_pol_sigma70_MYXXA"/>
</dbReference>
<sequence>MRGFVYHGRVHPDPLPPLSRAFCGRLAPSLATRLGDVDALELRLRALLEEARRAFPDVVVDEAAFVEHLAERIAGEDDIEEALSSVLAADLLLAFACLAGDAAALREIGRRIDVEAHAALRGMAAASELVEEVRSVLGHRLLVGDGGAPKLATYAGLGPLPAWIRVAALRTGISLRRRGRREVRADERALLAAMDPTLDPESRLSRERHAEELREALREAMSALSSRDRNLLRMYYAEGIKLDRLAIMHRVNASTISRWIARAREEVLERTRGGLSARLKLSASQVESLLGLAQSLDVSLESLLGRSAG</sequence>
<accession>A0A4U1IY76</accession>
<proteinExistence type="predicted"/>
<dbReference type="Gene3D" id="1.10.10.10">
    <property type="entry name" value="Winged helix-like DNA-binding domain superfamily/Winged helix DNA-binding domain"/>
    <property type="match status" value="1"/>
</dbReference>
<evidence type="ECO:0000259" key="1">
    <source>
        <dbReference type="Pfam" id="PF08281"/>
    </source>
</evidence>
<dbReference type="InterPro" id="IPR013324">
    <property type="entry name" value="RNA_pol_sigma_r3/r4-like"/>
</dbReference>
<gene>
    <name evidence="2" type="ORF">E8A74_37845</name>
</gene>
<dbReference type="AlphaFoldDB" id="A0A4U1IY76"/>
<feature type="domain" description="RNA polymerase sigma factor 70 region 4 type 2" evidence="1">
    <location>
        <begin position="214"/>
        <end position="266"/>
    </location>
</feature>
<dbReference type="Pfam" id="PF08281">
    <property type="entry name" value="Sigma70_r4_2"/>
    <property type="match status" value="1"/>
</dbReference>
<evidence type="ECO:0000313" key="3">
    <source>
        <dbReference type="Proteomes" id="UP000309215"/>
    </source>
</evidence>
<dbReference type="InterPro" id="IPR013249">
    <property type="entry name" value="RNA_pol_sigma70_r4_t2"/>
</dbReference>
<name>A0A4U1IY76_9BACT</name>
<evidence type="ECO:0000313" key="2">
    <source>
        <dbReference type="EMBL" id="TKC99494.1"/>
    </source>
</evidence>
<dbReference type="OrthoDB" id="5381466at2"/>
<dbReference type="Proteomes" id="UP000309215">
    <property type="component" value="Unassembled WGS sequence"/>
</dbReference>
<dbReference type="GO" id="GO:0016987">
    <property type="term" value="F:sigma factor activity"/>
    <property type="evidence" value="ECO:0007669"/>
    <property type="project" value="InterPro"/>
</dbReference>